<dbReference type="AlphaFoldDB" id="A0A088F6M0"/>
<accession>A0A088F6M0</accession>
<name>A0A088F6M0_BACFG</name>
<organism evidence="1">
    <name type="scientific">Bacteroides fragilis</name>
    <dbReference type="NCBI Taxonomy" id="817"/>
    <lineage>
        <taxon>Bacteria</taxon>
        <taxon>Pseudomonadati</taxon>
        <taxon>Bacteroidota</taxon>
        <taxon>Bacteroidia</taxon>
        <taxon>Bacteroidales</taxon>
        <taxon>Bacteroidaceae</taxon>
        <taxon>Bacteroides</taxon>
    </lineage>
</organism>
<protein>
    <submittedName>
        <fullName evidence="1">Uncharacterized protein</fullName>
    </submittedName>
</protein>
<proteinExistence type="predicted"/>
<reference evidence="1" key="1">
    <citation type="journal article" date="2014" name="Mob. Genet. Elements">
        <title>The Ellis Island Effect: A novel mobile element in a multi-drug resistant Bacteroides fragilis clinical isolate includes a mosaic of resistance genes from Gram-positive bacteria.</title>
        <authorList>
            <person name="Husain F."/>
            <person name="Veeranagouda Y."/>
            <person name="Boente R."/>
            <person name="Tang K."/>
            <person name="Mulato G."/>
            <person name="Wexler H.M."/>
        </authorList>
    </citation>
    <scope>NUCLEOTIDE SEQUENCE</scope>
    <source>
        <strain evidence="1">HMW 615</strain>
    </source>
</reference>
<dbReference type="EMBL" id="KJ816753">
    <property type="protein sequence ID" value="AIM40058.1"/>
    <property type="molecule type" value="Genomic_DNA"/>
</dbReference>
<evidence type="ECO:0000313" key="1">
    <source>
        <dbReference type="EMBL" id="AIM40058.1"/>
    </source>
</evidence>
<gene>
    <name evidence="1" type="primary">HMPREF1204_02925</name>
</gene>
<sequence>MIYGKENHILSTKDVETFFHHLVYERKVNFHPDDMFEDYVSCEGGINTFTIDECAIYNRLMDECFRVCDNEGVDIYSIGLKELQTALGINVA</sequence>